<dbReference type="AlphaFoldDB" id="A0A7J8HPZ6"/>
<feature type="signal peptide" evidence="11">
    <location>
        <begin position="1"/>
        <end position="23"/>
    </location>
</feature>
<protein>
    <submittedName>
        <fullName evidence="13">HERV-H LTR-associating 2</fullName>
    </submittedName>
</protein>
<dbReference type="PROSITE" id="PS50835">
    <property type="entry name" value="IG_LIKE"/>
    <property type="match status" value="1"/>
</dbReference>
<evidence type="ECO:0000256" key="3">
    <source>
        <dbReference type="ARBA" id="ARBA00022692"/>
    </source>
</evidence>
<dbReference type="InterPro" id="IPR036179">
    <property type="entry name" value="Ig-like_dom_sf"/>
</dbReference>
<evidence type="ECO:0000256" key="9">
    <source>
        <dbReference type="ARBA" id="ARBA00023180"/>
    </source>
</evidence>
<evidence type="ECO:0000256" key="11">
    <source>
        <dbReference type="SAM" id="SignalP"/>
    </source>
</evidence>
<dbReference type="PANTHER" id="PTHR25466">
    <property type="entry name" value="T-LYMPHOCYTE ACTIVATION ANTIGEN"/>
    <property type="match status" value="1"/>
</dbReference>
<gene>
    <name evidence="13" type="ORF">HJG63_006249</name>
</gene>
<comment type="caution">
    <text evidence="13">The sequence shown here is derived from an EMBL/GenBank/DDBJ whole genome shotgun (WGS) entry which is preliminary data.</text>
</comment>
<evidence type="ECO:0000313" key="14">
    <source>
        <dbReference type="Proteomes" id="UP000593571"/>
    </source>
</evidence>
<dbReference type="Proteomes" id="UP000593571">
    <property type="component" value="Unassembled WGS sequence"/>
</dbReference>
<evidence type="ECO:0000313" key="13">
    <source>
        <dbReference type="EMBL" id="KAF6474363.1"/>
    </source>
</evidence>
<proteinExistence type="predicted"/>
<comment type="subcellular location">
    <subcellularLocation>
        <location evidence="1">Cell membrane</location>
        <topology evidence="1">Single-pass type I membrane protein</topology>
    </subcellularLocation>
</comment>
<keyword evidence="2" id="KW-1003">Cell membrane</keyword>
<keyword evidence="14" id="KW-1185">Reference proteome</keyword>
<dbReference type="GO" id="GO:0031295">
    <property type="term" value="P:T cell costimulation"/>
    <property type="evidence" value="ECO:0007669"/>
    <property type="project" value="TreeGrafter"/>
</dbReference>
<dbReference type="Pfam" id="PF07686">
    <property type="entry name" value="V-set"/>
    <property type="match status" value="1"/>
</dbReference>
<dbReference type="InterPro" id="IPR007110">
    <property type="entry name" value="Ig-like_dom"/>
</dbReference>
<keyword evidence="7" id="KW-1015">Disulfide bond</keyword>
<keyword evidence="8" id="KW-0675">Receptor</keyword>
<dbReference type="GO" id="GO:0071222">
    <property type="term" value="P:cellular response to lipopolysaccharide"/>
    <property type="evidence" value="ECO:0007669"/>
    <property type="project" value="TreeGrafter"/>
</dbReference>
<feature type="chain" id="PRO_5029746770" evidence="11">
    <location>
        <begin position="24"/>
        <end position="202"/>
    </location>
</feature>
<dbReference type="InterPro" id="IPR013106">
    <property type="entry name" value="Ig_V-set"/>
</dbReference>
<evidence type="ECO:0000259" key="12">
    <source>
        <dbReference type="PROSITE" id="PS50835"/>
    </source>
</evidence>
<dbReference type="Gene3D" id="2.60.40.10">
    <property type="entry name" value="Immunoglobulins"/>
    <property type="match status" value="1"/>
</dbReference>
<dbReference type="GO" id="GO:0042130">
    <property type="term" value="P:negative regulation of T cell proliferation"/>
    <property type="evidence" value="ECO:0007669"/>
    <property type="project" value="TreeGrafter"/>
</dbReference>
<dbReference type="EMBL" id="JACASE010000004">
    <property type="protein sequence ID" value="KAF6474363.1"/>
    <property type="molecule type" value="Genomic_DNA"/>
</dbReference>
<keyword evidence="10" id="KW-0393">Immunoglobulin domain</keyword>
<dbReference type="SUPFAM" id="SSF48726">
    <property type="entry name" value="Immunoglobulin"/>
    <property type="match status" value="1"/>
</dbReference>
<dbReference type="GO" id="GO:0042102">
    <property type="term" value="P:positive regulation of T cell proliferation"/>
    <property type="evidence" value="ECO:0007669"/>
    <property type="project" value="TreeGrafter"/>
</dbReference>
<evidence type="ECO:0000256" key="4">
    <source>
        <dbReference type="ARBA" id="ARBA00022729"/>
    </source>
</evidence>
<keyword evidence="4 11" id="KW-0732">Signal</keyword>
<keyword evidence="9" id="KW-0325">Glycoprotein</keyword>
<dbReference type="InterPro" id="IPR013783">
    <property type="entry name" value="Ig-like_fold"/>
</dbReference>
<dbReference type="SMART" id="SM00409">
    <property type="entry name" value="IG"/>
    <property type="match status" value="1"/>
</dbReference>
<evidence type="ECO:0000256" key="8">
    <source>
        <dbReference type="ARBA" id="ARBA00023170"/>
    </source>
</evidence>
<feature type="domain" description="Ig-like" evidence="12">
    <location>
        <begin position="42"/>
        <end position="127"/>
    </location>
</feature>
<evidence type="ECO:0000256" key="2">
    <source>
        <dbReference type="ARBA" id="ARBA00022475"/>
    </source>
</evidence>
<evidence type="ECO:0000256" key="7">
    <source>
        <dbReference type="ARBA" id="ARBA00023157"/>
    </source>
</evidence>
<keyword evidence="3" id="KW-0812">Transmembrane</keyword>
<dbReference type="PANTHER" id="PTHR25466:SF14">
    <property type="entry name" value="BUTYROPHILIN SUBFAMILY 2 MEMBER A2-LIKE-RELATED"/>
    <property type="match status" value="1"/>
</dbReference>
<evidence type="ECO:0000256" key="10">
    <source>
        <dbReference type="ARBA" id="ARBA00023319"/>
    </source>
</evidence>
<dbReference type="GO" id="GO:0007166">
    <property type="term" value="P:cell surface receptor signaling pathway"/>
    <property type="evidence" value="ECO:0007669"/>
    <property type="project" value="TreeGrafter"/>
</dbReference>
<reference evidence="13 14" key="1">
    <citation type="journal article" date="2020" name="Nature">
        <title>Six reference-quality genomes reveal evolution of bat adaptations.</title>
        <authorList>
            <person name="Jebb D."/>
            <person name="Huang Z."/>
            <person name="Pippel M."/>
            <person name="Hughes G.M."/>
            <person name="Lavrichenko K."/>
            <person name="Devanna P."/>
            <person name="Winkler S."/>
            <person name="Jermiin L.S."/>
            <person name="Skirmuntt E.C."/>
            <person name="Katzourakis A."/>
            <person name="Burkitt-Gray L."/>
            <person name="Ray D.A."/>
            <person name="Sullivan K.A.M."/>
            <person name="Roscito J.G."/>
            <person name="Kirilenko B.M."/>
            <person name="Davalos L.M."/>
            <person name="Corthals A.P."/>
            <person name="Power M.L."/>
            <person name="Jones G."/>
            <person name="Ransome R.D."/>
            <person name="Dechmann D.K.N."/>
            <person name="Locatelli A.G."/>
            <person name="Puechmaille S.J."/>
            <person name="Fedrigo O."/>
            <person name="Jarvis E.D."/>
            <person name="Hiller M."/>
            <person name="Vernes S.C."/>
            <person name="Myers E.W."/>
            <person name="Teeling E.C."/>
        </authorList>
    </citation>
    <scope>NUCLEOTIDE SEQUENCE [LARGE SCALE GENOMIC DNA]</scope>
    <source>
        <strain evidence="13">MRouAeg1</strain>
        <tissue evidence="13">Muscle</tissue>
    </source>
</reference>
<dbReference type="FunFam" id="2.60.40.10:FF:000142">
    <property type="entry name" value="V-set domain-containing T-cell activation inhibitor 1"/>
    <property type="match status" value="1"/>
</dbReference>
<evidence type="ECO:0000256" key="5">
    <source>
        <dbReference type="ARBA" id="ARBA00022989"/>
    </source>
</evidence>
<dbReference type="InterPro" id="IPR003599">
    <property type="entry name" value="Ig_sub"/>
</dbReference>
<evidence type="ECO:0000256" key="1">
    <source>
        <dbReference type="ARBA" id="ARBA00004251"/>
    </source>
</evidence>
<organism evidence="13 14">
    <name type="scientific">Rousettus aegyptiacus</name>
    <name type="common">Egyptian fruit bat</name>
    <name type="synonym">Pteropus aegyptiacus</name>
    <dbReference type="NCBI Taxonomy" id="9407"/>
    <lineage>
        <taxon>Eukaryota</taxon>
        <taxon>Metazoa</taxon>
        <taxon>Chordata</taxon>
        <taxon>Craniata</taxon>
        <taxon>Vertebrata</taxon>
        <taxon>Euteleostomi</taxon>
        <taxon>Mammalia</taxon>
        <taxon>Eutheria</taxon>
        <taxon>Laurasiatheria</taxon>
        <taxon>Chiroptera</taxon>
        <taxon>Yinpterochiroptera</taxon>
        <taxon>Pteropodoidea</taxon>
        <taxon>Pteropodidae</taxon>
        <taxon>Rousettinae</taxon>
        <taxon>Rousettus</taxon>
    </lineage>
</organism>
<name>A0A7J8HPZ6_ROUAE</name>
<sequence length="202" mass="23473">MKAQPVLFSLLLIIIAFLRGSQSFFNHSSTLSEKIVLGKLDEDVILPCSFESGPNIIIHWKNQDYNVHTYYKDNDHLEKQDPRYTNRTSLFHREIHNGNASLCFRRLSLPDEGSYMCYVATSSMKITSKVVLKVGDGLHKMRRENVLLSCELANYFFLPNQDFIVTWSRMKSGTFPQIYFSHLSNSACRKEYCPYGWESYQC</sequence>
<accession>A0A7J8HPZ6</accession>
<dbReference type="InterPro" id="IPR051713">
    <property type="entry name" value="T-cell_Activation_Regulation"/>
</dbReference>
<keyword evidence="6" id="KW-0472">Membrane</keyword>
<evidence type="ECO:0000256" key="6">
    <source>
        <dbReference type="ARBA" id="ARBA00023136"/>
    </source>
</evidence>
<keyword evidence="5" id="KW-1133">Transmembrane helix</keyword>
<dbReference type="GO" id="GO:0006955">
    <property type="term" value="P:immune response"/>
    <property type="evidence" value="ECO:0007669"/>
    <property type="project" value="TreeGrafter"/>
</dbReference>
<dbReference type="GO" id="GO:0009897">
    <property type="term" value="C:external side of plasma membrane"/>
    <property type="evidence" value="ECO:0007669"/>
    <property type="project" value="TreeGrafter"/>
</dbReference>